<organism evidence="3 4">
    <name type="scientific">Saccharopolyspora montiporae</name>
    <dbReference type="NCBI Taxonomy" id="2781240"/>
    <lineage>
        <taxon>Bacteria</taxon>
        <taxon>Bacillati</taxon>
        <taxon>Actinomycetota</taxon>
        <taxon>Actinomycetes</taxon>
        <taxon>Pseudonocardiales</taxon>
        <taxon>Pseudonocardiaceae</taxon>
        <taxon>Saccharopolyspora</taxon>
    </lineage>
</organism>
<keyword evidence="4" id="KW-1185">Reference proteome</keyword>
<reference evidence="3" key="1">
    <citation type="submission" date="2020-10" db="EMBL/GenBank/DDBJ databases">
        <title>Diversity and distribution of actinomycetes associated with coral in the coast of Hainan.</title>
        <authorList>
            <person name="Li F."/>
        </authorList>
    </citation>
    <scope>NUCLEOTIDE SEQUENCE</scope>
    <source>
        <strain evidence="3">HNM0983</strain>
    </source>
</reference>
<dbReference type="GO" id="GO:0046872">
    <property type="term" value="F:metal ion binding"/>
    <property type="evidence" value="ECO:0007669"/>
    <property type="project" value="InterPro"/>
</dbReference>
<evidence type="ECO:0000313" key="4">
    <source>
        <dbReference type="Proteomes" id="UP000598360"/>
    </source>
</evidence>
<dbReference type="NCBIfam" id="TIGR03083">
    <property type="entry name" value="maleylpyruvate isomerase family mycothiol-dependent enzyme"/>
    <property type="match status" value="1"/>
</dbReference>
<dbReference type="Pfam" id="PF11716">
    <property type="entry name" value="MDMPI_N"/>
    <property type="match status" value="1"/>
</dbReference>
<dbReference type="AlphaFoldDB" id="A0A929BAC6"/>
<proteinExistence type="predicted"/>
<protein>
    <submittedName>
        <fullName evidence="3">TIGR03086 family protein</fullName>
    </submittedName>
</protein>
<dbReference type="InterPro" id="IPR017517">
    <property type="entry name" value="Maleyloyr_isom"/>
</dbReference>
<accession>A0A929BAC6</accession>
<evidence type="ECO:0000259" key="2">
    <source>
        <dbReference type="Pfam" id="PF11716"/>
    </source>
</evidence>
<comment type="caution">
    <text evidence="3">The sequence shown here is derived from an EMBL/GenBank/DDBJ whole genome shotgun (WGS) entry which is preliminary data.</text>
</comment>
<dbReference type="InterPro" id="IPR024344">
    <property type="entry name" value="MDMPI_metal-binding"/>
</dbReference>
<dbReference type="SUPFAM" id="SSF109854">
    <property type="entry name" value="DinB/YfiT-like putative metalloenzymes"/>
    <property type="match status" value="1"/>
</dbReference>
<dbReference type="InterPro" id="IPR034660">
    <property type="entry name" value="DinB/YfiT-like"/>
</dbReference>
<name>A0A929BAC6_9PSEU</name>
<dbReference type="NCBIfam" id="TIGR03086">
    <property type="entry name" value="TIGR03086 family metal-binding protein"/>
    <property type="match status" value="1"/>
</dbReference>
<dbReference type="InterPro" id="IPR017520">
    <property type="entry name" value="CHP03086"/>
</dbReference>
<evidence type="ECO:0000313" key="3">
    <source>
        <dbReference type="EMBL" id="MBE9376204.1"/>
    </source>
</evidence>
<dbReference type="Gene3D" id="1.20.120.450">
    <property type="entry name" value="dinb family like domain"/>
    <property type="match status" value="1"/>
</dbReference>
<dbReference type="EMBL" id="JADEYC010000034">
    <property type="protein sequence ID" value="MBE9376204.1"/>
    <property type="molecule type" value="Genomic_DNA"/>
</dbReference>
<feature type="region of interest" description="Disordered" evidence="1">
    <location>
        <begin position="1"/>
        <end position="28"/>
    </location>
</feature>
<feature type="domain" description="Mycothiol-dependent maleylpyruvate isomerase metal-binding" evidence="2">
    <location>
        <begin position="30"/>
        <end position="133"/>
    </location>
</feature>
<sequence>MIAPWHTHRPRSSSSAARSPQSVTLSPGFAPGQWSAPIPCTDWTVRQLVNHLVGIIHVFAALLSDRTPPRSAADHLGDSPKDAYRDSAEALQAVFDQPGVLERTYHGPLGAATGAERLQIRLYDLLAHGWDLAQATGQPGEPPDDLAEQALAFAQTQLSEQDRNARFAPAQFVTSDAPAIERLVAFLGRSVDTHR</sequence>
<feature type="compositionally biased region" description="Basic residues" evidence="1">
    <location>
        <begin position="1"/>
        <end position="11"/>
    </location>
</feature>
<dbReference type="Proteomes" id="UP000598360">
    <property type="component" value="Unassembled WGS sequence"/>
</dbReference>
<gene>
    <name evidence="3" type="ORF">IQ251_17275</name>
</gene>
<evidence type="ECO:0000256" key="1">
    <source>
        <dbReference type="SAM" id="MobiDB-lite"/>
    </source>
</evidence>